<evidence type="ECO:0000313" key="7">
    <source>
        <dbReference type="Proteomes" id="UP001163550"/>
    </source>
</evidence>
<proteinExistence type="inferred from homology"/>
<dbReference type="InterPro" id="IPR003593">
    <property type="entry name" value="AAA+_ATPase"/>
</dbReference>
<evidence type="ECO:0000259" key="5">
    <source>
        <dbReference type="PROSITE" id="PS50893"/>
    </source>
</evidence>
<dbReference type="Gene3D" id="3.40.50.300">
    <property type="entry name" value="P-loop containing nucleotide triphosphate hydrolases"/>
    <property type="match status" value="1"/>
</dbReference>
<dbReference type="SMART" id="SM00382">
    <property type="entry name" value="AAA"/>
    <property type="match status" value="1"/>
</dbReference>
<dbReference type="InterPro" id="IPR013563">
    <property type="entry name" value="Oligopep_ABC_C"/>
</dbReference>
<dbReference type="Proteomes" id="UP001163550">
    <property type="component" value="Chromosome"/>
</dbReference>
<keyword evidence="7" id="KW-1185">Reference proteome</keyword>
<sequence>MDAVNQVSFEIKEGEIFGLVGGSGSGKTTLSKMILGLLKPTAGNIFYGDCDLTKVSKRDWYHLRKEIQMVFQHPQMTFNPRRNIYFACAEPIRLYKLAKNKAHEKEMVEALIERVGLTKDQLKKYPHELSGGQAQRLSITRSLSLQPKFIICDEPTSMLDVSVQAQILKLLKDIHDEFNITMLYISHDLEVIESICDRVAVMNNGKIVEIGAVEEVFNNPQHPYTKQLLESALII</sequence>
<dbReference type="InterPro" id="IPR003439">
    <property type="entry name" value="ABC_transporter-like_ATP-bd"/>
</dbReference>
<keyword evidence="3" id="KW-0547">Nucleotide-binding</keyword>
<dbReference type="Pfam" id="PF00005">
    <property type="entry name" value="ABC_tran"/>
    <property type="match status" value="1"/>
</dbReference>
<evidence type="ECO:0000256" key="2">
    <source>
        <dbReference type="ARBA" id="ARBA00022448"/>
    </source>
</evidence>
<feature type="domain" description="ABC transporter" evidence="5">
    <location>
        <begin position="1"/>
        <end position="229"/>
    </location>
</feature>
<dbReference type="PROSITE" id="PS50893">
    <property type="entry name" value="ABC_TRANSPORTER_2"/>
    <property type="match status" value="1"/>
</dbReference>
<dbReference type="PANTHER" id="PTHR43776:SF7">
    <property type="entry name" value="D,D-DIPEPTIDE TRANSPORT ATP-BINDING PROTEIN DDPF-RELATED"/>
    <property type="match status" value="1"/>
</dbReference>
<protein>
    <submittedName>
        <fullName evidence="6">ATP-binding cassette domain-containing protein</fullName>
    </submittedName>
</protein>
<dbReference type="InterPro" id="IPR027417">
    <property type="entry name" value="P-loop_NTPase"/>
</dbReference>
<organism evidence="6 7">
    <name type="scientific">Acetobacterium wieringae</name>
    <dbReference type="NCBI Taxonomy" id="52694"/>
    <lineage>
        <taxon>Bacteria</taxon>
        <taxon>Bacillati</taxon>
        <taxon>Bacillota</taxon>
        <taxon>Clostridia</taxon>
        <taxon>Eubacteriales</taxon>
        <taxon>Eubacteriaceae</taxon>
        <taxon>Acetobacterium</taxon>
    </lineage>
</organism>
<comment type="similarity">
    <text evidence="1">Belongs to the ABC transporter superfamily.</text>
</comment>
<dbReference type="PANTHER" id="PTHR43776">
    <property type="entry name" value="TRANSPORT ATP-BINDING PROTEIN"/>
    <property type="match status" value="1"/>
</dbReference>
<name>A0ABY6HED8_9FIRM</name>
<evidence type="ECO:0000256" key="3">
    <source>
        <dbReference type="ARBA" id="ARBA00022741"/>
    </source>
</evidence>
<evidence type="ECO:0000256" key="4">
    <source>
        <dbReference type="ARBA" id="ARBA00022840"/>
    </source>
</evidence>
<keyword evidence="2" id="KW-0813">Transport</keyword>
<dbReference type="RefSeq" id="WP_228881796.1">
    <property type="nucleotide sequence ID" value="NZ_CABIIK010000038.1"/>
</dbReference>
<evidence type="ECO:0000256" key="1">
    <source>
        <dbReference type="ARBA" id="ARBA00005417"/>
    </source>
</evidence>
<keyword evidence="4 6" id="KW-0067">ATP-binding</keyword>
<dbReference type="InterPro" id="IPR050319">
    <property type="entry name" value="ABC_transp_ATP-bind"/>
</dbReference>
<dbReference type="SUPFAM" id="SSF52540">
    <property type="entry name" value="P-loop containing nucleoside triphosphate hydrolases"/>
    <property type="match status" value="1"/>
</dbReference>
<accession>A0ABY6HED8</accession>
<dbReference type="Pfam" id="PF08352">
    <property type="entry name" value="oligo_HPY"/>
    <property type="match status" value="1"/>
</dbReference>
<reference evidence="6" key="1">
    <citation type="submission" date="2021-11" db="EMBL/GenBank/DDBJ databases">
        <title>Isoprene-degrading acetogen.</title>
        <authorList>
            <person name="Yang Y."/>
            <person name="Jin H."/>
            <person name="Yan J."/>
        </authorList>
    </citation>
    <scope>NUCLEOTIDE SEQUENCE</scope>
    <source>
        <strain evidence="6">Berkeley</strain>
    </source>
</reference>
<dbReference type="CDD" id="cd03257">
    <property type="entry name" value="ABC_NikE_OppD_transporters"/>
    <property type="match status" value="1"/>
</dbReference>
<dbReference type="GO" id="GO:0005524">
    <property type="term" value="F:ATP binding"/>
    <property type="evidence" value="ECO:0007669"/>
    <property type="project" value="UniProtKB-KW"/>
</dbReference>
<evidence type="ECO:0000313" key="6">
    <source>
        <dbReference type="EMBL" id="UYO62886.1"/>
    </source>
</evidence>
<dbReference type="EMBL" id="CP087994">
    <property type="protein sequence ID" value="UYO62886.1"/>
    <property type="molecule type" value="Genomic_DNA"/>
</dbReference>
<gene>
    <name evidence="6" type="ORF">LNN31_00075</name>
</gene>